<accession>K6XM46</accession>
<dbReference type="STRING" id="1127673.GLIP_0081"/>
<dbReference type="InterPro" id="IPR016866">
    <property type="entry name" value="UCP028069"/>
</dbReference>
<dbReference type="EMBL" id="BAEN01000004">
    <property type="protein sequence ID" value="GAC12736.1"/>
    <property type="molecule type" value="Genomic_DNA"/>
</dbReference>
<keyword evidence="1" id="KW-0175">Coiled coil</keyword>
<evidence type="ECO:0000256" key="2">
    <source>
        <dbReference type="SAM" id="SignalP"/>
    </source>
</evidence>
<gene>
    <name evidence="3" type="ORF">GLIP_0081</name>
</gene>
<protein>
    <recommendedName>
        <fullName evidence="5">TonB system biopolymer transport component</fullName>
    </recommendedName>
</protein>
<sequence>MRVFMISSCLLFSCLAKAVPTDLDKLVNRWVQLEQQISTLNANWRERKPLLEQQLQLLKAENKTLSAMMQDDTTHNDEIDERRLALLSQQTELEKTQNRLSSQLEKVQQLLIGIYPQLPPPLQQQWETELLVLDSLSENGERLEKQLYLLDSMQKYNQRIVTHQTSMTFENHMEVQVEQVFLGTSRGWYVSLDGRFWGSGHSSPSGWVWQAQPTSVNADALLDFVTAIKNVNQAKLVSLPIVLGSKQYEN</sequence>
<evidence type="ECO:0000313" key="4">
    <source>
        <dbReference type="Proteomes" id="UP000006334"/>
    </source>
</evidence>
<dbReference type="AlphaFoldDB" id="K6XM46"/>
<feature type="signal peptide" evidence="2">
    <location>
        <begin position="1"/>
        <end position="18"/>
    </location>
</feature>
<name>K6XM46_9ALTE</name>
<keyword evidence="4" id="KW-1185">Reference proteome</keyword>
<keyword evidence="2" id="KW-0732">Signal</keyword>
<evidence type="ECO:0000256" key="1">
    <source>
        <dbReference type="SAM" id="Coils"/>
    </source>
</evidence>
<feature type="coiled-coil region" evidence="1">
    <location>
        <begin position="23"/>
        <end position="61"/>
    </location>
</feature>
<dbReference type="Pfam" id="PF11932">
    <property type="entry name" value="DUF3450"/>
    <property type="match status" value="1"/>
</dbReference>
<dbReference type="eggNOG" id="ENOG5032WDT">
    <property type="taxonomic scope" value="Bacteria"/>
</dbReference>
<proteinExistence type="predicted"/>
<dbReference type="Proteomes" id="UP000006334">
    <property type="component" value="Unassembled WGS sequence"/>
</dbReference>
<dbReference type="OrthoDB" id="5703905at2"/>
<organism evidence="3 4">
    <name type="scientific">Aliiglaciecola lipolytica E3</name>
    <dbReference type="NCBI Taxonomy" id="1127673"/>
    <lineage>
        <taxon>Bacteria</taxon>
        <taxon>Pseudomonadati</taxon>
        <taxon>Pseudomonadota</taxon>
        <taxon>Gammaproteobacteria</taxon>
        <taxon>Alteromonadales</taxon>
        <taxon>Alteromonadaceae</taxon>
        <taxon>Aliiglaciecola</taxon>
    </lineage>
</organism>
<feature type="chain" id="PRO_5003896780" description="TonB system biopolymer transport component" evidence="2">
    <location>
        <begin position="19"/>
        <end position="250"/>
    </location>
</feature>
<reference evidence="3 4" key="1">
    <citation type="journal article" date="2017" name="Antonie Van Leeuwenhoek">
        <title>Rhizobium rhizosphaerae sp. nov., a novel species isolated from rice rhizosphere.</title>
        <authorList>
            <person name="Zhao J.J."/>
            <person name="Zhang J."/>
            <person name="Zhang R.J."/>
            <person name="Zhang C.W."/>
            <person name="Yin H.Q."/>
            <person name="Zhang X.X."/>
        </authorList>
    </citation>
    <scope>NUCLEOTIDE SEQUENCE [LARGE SCALE GENOMIC DNA]</scope>
    <source>
        <strain evidence="3 4">E3</strain>
    </source>
</reference>
<evidence type="ECO:0008006" key="5">
    <source>
        <dbReference type="Google" id="ProtNLM"/>
    </source>
</evidence>
<evidence type="ECO:0000313" key="3">
    <source>
        <dbReference type="EMBL" id="GAC12736.1"/>
    </source>
</evidence>
<comment type="caution">
    <text evidence="3">The sequence shown here is derived from an EMBL/GenBank/DDBJ whole genome shotgun (WGS) entry which is preliminary data.</text>
</comment>